<dbReference type="GO" id="GO:0006144">
    <property type="term" value="P:purine nucleobase metabolic process"/>
    <property type="evidence" value="ECO:0007669"/>
    <property type="project" value="UniProtKB-KW"/>
</dbReference>
<dbReference type="Pfam" id="PF03561">
    <property type="entry name" value="Allantoicase"/>
    <property type="match status" value="2"/>
</dbReference>
<dbReference type="OrthoDB" id="10266039at2759"/>
<dbReference type="SUPFAM" id="SSF49785">
    <property type="entry name" value="Galactose-binding domain-like"/>
    <property type="match status" value="2"/>
</dbReference>
<comment type="catalytic activity">
    <reaction evidence="5">
        <text>(S)-ureidoglycolate = urea + glyoxylate</text>
        <dbReference type="Rhea" id="RHEA:11304"/>
        <dbReference type="ChEBI" id="CHEBI:16199"/>
        <dbReference type="ChEBI" id="CHEBI:36655"/>
        <dbReference type="ChEBI" id="CHEBI:57296"/>
        <dbReference type="EC" id="4.3.2.3"/>
    </reaction>
</comment>
<keyword evidence="8" id="KW-1185">Reference proteome</keyword>
<evidence type="ECO:0000256" key="4">
    <source>
        <dbReference type="ARBA" id="ARBA00023239"/>
    </source>
</evidence>
<dbReference type="EMBL" id="JMSN01000002">
    <property type="protein sequence ID" value="KDN53484.1"/>
    <property type="molecule type" value="Genomic_DNA"/>
</dbReference>
<dbReference type="InterPro" id="IPR015908">
    <property type="entry name" value="Allantoicase_dom"/>
</dbReference>
<dbReference type="CDD" id="cd20298">
    <property type="entry name" value="cupin_UAH"/>
    <property type="match status" value="1"/>
</dbReference>
<dbReference type="HAMAP" id="MF_00813">
    <property type="entry name" value="Allantoicase"/>
    <property type="match status" value="1"/>
</dbReference>
<name>A0A066WR54_TILAU</name>
<dbReference type="InParanoid" id="A0A066WR54"/>
<feature type="domain" description="Allantoicase" evidence="6">
    <location>
        <begin position="221"/>
        <end position="374"/>
    </location>
</feature>
<dbReference type="PANTHER" id="PTHR12045:SF3">
    <property type="entry name" value="INACTIVE ALLANTOICASE-RELATED"/>
    <property type="match status" value="1"/>
</dbReference>
<dbReference type="NCBIfam" id="TIGR02961">
    <property type="entry name" value="allantoicase"/>
    <property type="match status" value="1"/>
</dbReference>
<gene>
    <name evidence="7" type="ORF">K437DRAFT_253189</name>
</gene>
<dbReference type="InterPro" id="IPR008979">
    <property type="entry name" value="Galactose-bd-like_sf"/>
</dbReference>
<dbReference type="Gene3D" id="2.60.120.260">
    <property type="entry name" value="Galactose-binding domain-like"/>
    <property type="match status" value="2"/>
</dbReference>
<accession>A0A066WR54</accession>
<dbReference type="OMA" id="SVYRCKP"/>
<evidence type="ECO:0000256" key="1">
    <source>
        <dbReference type="ARBA" id="ARBA00009242"/>
    </source>
</evidence>
<reference evidence="7 8" key="1">
    <citation type="submission" date="2014-05" db="EMBL/GenBank/DDBJ databases">
        <title>Draft genome sequence of a rare smut relative, Tilletiaria anomala UBC 951.</title>
        <authorList>
            <consortium name="DOE Joint Genome Institute"/>
            <person name="Toome M."/>
            <person name="Kuo A."/>
            <person name="Henrissat B."/>
            <person name="Lipzen A."/>
            <person name="Tritt A."/>
            <person name="Yoshinaga Y."/>
            <person name="Zane M."/>
            <person name="Barry K."/>
            <person name="Grigoriev I.V."/>
            <person name="Spatafora J.W."/>
            <person name="Aimea M.C."/>
        </authorList>
    </citation>
    <scope>NUCLEOTIDE SEQUENCE [LARGE SCALE GENOMIC DNA]</scope>
    <source>
        <strain evidence="7 8">UBC 951</strain>
    </source>
</reference>
<organism evidence="7 8">
    <name type="scientific">Tilletiaria anomala (strain ATCC 24038 / CBS 436.72 / UBC 951)</name>
    <dbReference type="NCBI Taxonomy" id="1037660"/>
    <lineage>
        <taxon>Eukaryota</taxon>
        <taxon>Fungi</taxon>
        <taxon>Dikarya</taxon>
        <taxon>Basidiomycota</taxon>
        <taxon>Ustilaginomycotina</taxon>
        <taxon>Exobasidiomycetes</taxon>
        <taxon>Georgefischeriales</taxon>
        <taxon>Tilletiariaceae</taxon>
        <taxon>Tilletiaria</taxon>
    </lineage>
</organism>
<dbReference type="FunCoup" id="A0A066WR54">
    <property type="interactions" value="36"/>
</dbReference>
<evidence type="ECO:0000313" key="7">
    <source>
        <dbReference type="EMBL" id="KDN53484.1"/>
    </source>
</evidence>
<dbReference type="AlphaFoldDB" id="A0A066WR54"/>
<evidence type="ECO:0000256" key="5">
    <source>
        <dbReference type="ARBA" id="ARBA00047684"/>
    </source>
</evidence>
<dbReference type="InterPro" id="IPR011051">
    <property type="entry name" value="RmlC_Cupin_sf"/>
</dbReference>
<dbReference type="GO" id="GO:0004848">
    <property type="term" value="F:ureidoglycolate hydrolase activity"/>
    <property type="evidence" value="ECO:0007669"/>
    <property type="project" value="InterPro"/>
</dbReference>
<sequence>MPSPAFEQVPLENFDRVLGATSTEVSSVALGGHVLSCSDEWFAPASDLLKVPPAQSMKGQFGPAGALFDGWETRRHNSQPYDWVILRLGPKAGAFIKGFDVDTANFNGNEAPEVQIYAIAIPPDEEAKSEALKDTDPRWECVLPKTPCGPSSRHLFVLTSPPATHFTHIKLHMIPDGGIARFRVYGNIPPPPLGLGFSEHATPETADAALNVVDLAHVMNGGRVVYTSDQHFGVGANLLLPGRGKDMGDGWETKRSRSPGHKDFVVIKLGEAGLLNYAEIDTAHFLGNFPESVELHACHVGDSMEEWPVTAGQGEEGEKESGIQWTLIAPRAKMGPGKQHFLPLQAVEGKPYTHVKVTMHPDGGIKRVRIVGRRAAPLSGRADPLPPIPFPDSRNKAFPQVPGASDLTPAKAAPLTTDAFVPYGSVIGLPSSASCAANSNVLQVNQDTAKKFVSQAPVLSSYQTHASVQAETSIHLYRCTPFSLPLGVKVLERHQFTTQAFFPMTPAAAASTGQEGYLVIVALNGKDDKPDLSTLTAFHAQTTQGISYHPGVWHHPMVALGSAPTDFACVVNESKTAPELNCDEILYDAPVALFTV</sequence>
<dbReference type="STRING" id="1037660.A0A066WR54"/>
<comment type="subunit">
    <text evidence="2">Homodimer.</text>
</comment>
<evidence type="ECO:0000313" key="8">
    <source>
        <dbReference type="Proteomes" id="UP000027361"/>
    </source>
</evidence>
<dbReference type="RefSeq" id="XP_013246323.1">
    <property type="nucleotide sequence ID" value="XM_013390869.1"/>
</dbReference>
<dbReference type="Gene3D" id="2.60.120.480">
    <property type="entry name" value="Ureidoglycolate hydrolase"/>
    <property type="match status" value="1"/>
</dbReference>
<comment type="similarity">
    <text evidence="1">Belongs to the allantoicase family.</text>
</comment>
<dbReference type="PANTHER" id="PTHR12045">
    <property type="entry name" value="ALLANTOICASE"/>
    <property type="match status" value="1"/>
</dbReference>
<dbReference type="GO" id="GO:0004037">
    <property type="term" value="F:allantoicase activity"/>
    <property type="evidence" value="ECO:0007669"/>
    <property type="project" value="InterPro"/>
</dbReference>
<evidence type="ECO:0000256" key="2">
    <source>
        <dbReference type="ARBA" id="ARBA00011738"/>
    </source>
</evidence>
<protein>
    <submittedName>
        <fullName evidence="7">Allantoicase</fullName>
    </submittedName>
</protein>
<dbReference type="GeneID" id="25263496"/>
<dbReference type="InterPro" id="IPR024060">
    <property type="entry name" value="Ureidoglycolate_lyase_dom_sf"/>
</dbReference>
<dbReference type="GO" id="GO:0000256">
    <property type="term" value="P:allantoin catabolic process"/>
    <property type="evidence" value="ECO:0007669"/>
    <property type="project" value="InterPro"/>
</dbReference>
<feature type="domain" description="Allantoicase" evidence="6">
    <location>
        <begin position="31"/>
        <end position="187"/>
    </location>
</feature>
<keyword evidence="3" id="KW-0659">Purine metabolism</keyword>
<dbReference type="HOGENOM" id="CLU_018495_0_0_1"/>
<dbReference type="InterPro" id="IPR007247">
    <property type="entry name" value="Ureidogly_lyase"/>
</dbReference>
<dbReference type="GO" id="GO:0050385">
    <property type="term" value="F:ureidoglycolate lyase activity"/>
    <property type="evidence" value="ECO:0007669"/>
    <property type="project" value="UniProtKB-EC"/>
</dbReference>
<dbReference type="Proteomes" id="UP000027361">
    <property type="component" value="Unassembled WGS sequence"/>
</dbReference>
<evidence type="ECO:0000259" key="6">
    <source>
        <dbReference type="Pfam" id="PF03561"/>
    </source>
</evidence>
<proteinExistence type="inferred from homology"/>
<dbReference type="FunFam" id="2.60.120.260:FF:000078">
    <property type="entry name" value="DAL2p Allantoicase"/>
    <property type="match status" value="1"/>
</dbReference>
<keyword evidence="4" id="KW-0456">Lyase</keyword>
<evidence type="ECO:0000256" key="3">
    <source>
        <dbReference type="ARBA" id="ARBA00022631"/>
    </source>
</evidence>
<dbReference type="SUPFAM" id="SSF51182">
    <property type="entry name" value="RmlC-like cupins"/>
    <property type="match status" value="1"/>
</dbReference>
<comment type="caution">
    <text evidence="7">The sequence shown here is derived from an EMBL/GenBank/DDBJ whole genome shotgun (WGS) entry which is preliminary data.</text>
</comment>
<dbReference type="Pfam" id="PF04115">
    <property type="entry name" value="Ureidogly_lyase"/>
    <property type="match status" value="1"/>
</dbReference>
<dbReference type="InterPro" id="IPR005164">
    <property type="entry name" value="Allantoicase"/>
</dbReference>
<dbReference type="InterPro" id="IPR047233">
    <property type="entry name" value="UAH_cupin"/>
</dbReference>